<feature type="region of interest" description="Disordered" evidence="1">
    <location>
        <begin position="344"/>
        <end position="374"/>
    </location>
</feature>
<comment type="caution">
    <text evidence="2">The sequence shown here is derived from an EMBL/GenBank/DDBJ whole genome shotgun (WGS) entry which is preliminary data.</text>
</comment>
<proteinExistence type="predicted"/>
<sequence length="684" mass="77977">MTTGKKRSRIVKGSKARVKGSKSAVESTHTNPYLYFLDAYQKKAKVANKGPRFIIAKYSKSAGEVWKKMSDAEKRHSWTWPKKERPALMRIRLVNHFNPVTKSLEFRRVRVYTITLDDVRRVLGLSCGTIAVPTDCEDNHFGHIRKMFAKGKKPLKRGVTFAMTQQVFKTGVSDVKFQTSYVLVVLSCLLYPTTKDVAATRFYPTVHNLTQTPTYAWAEFVFDWLVKEIAKYKKRSAKAADSKNKKDALGVGGCVLLLMVGSAGDPMIQSWTTKLIKERIAKEETLELLDPISGQFPEPCFQHSDTIAAYHDLKKSFLVQMQHLFVLDGALMGDVPKICTRNPSKWKASNERQSLNKGKDVTKRKNPNDDDVEMDDVDMDLEEIPSTSTLNPKKVSDGVDVEDMDAGCMSGFDDLVFGRKMPFYSPKHMMADVVQHVEVEVQSVAEKQVEKEGEEKCELEDDHIHVQEEEEEEEVEEEEQEVEEEVPLTPPLNKRPRTRLQKSKFVTRPSTKRGKRTLKPSKATKMLYVAPSELKQSKLTKQETQVWVYVMQPPKKIGDETDGGKIHLSHDMLHKVFKARGHMSTMVMATMTEWLMKEEKAKNPMKDGVPSPTRHMFSSYFVLLDKRIEVLDSMVLNNTDMKVATFKVDHVGIDAIVVRKRLLVRLVLSPHNQLQDVVLTRLLK</sequence>
<evidence type="ECO:0000313" key="3">
    <source>
        <dbReference type="Proteomes" id="UP000823749"/>
    </source>
</evidence>
<keyword evidence="3" id="KW-1185">Reference proteome</keyword>
<feature type="compositionally biased region" description="Basic residues" evidence="1">
    <location>
        <begin position="1"/>
        <end position="20"/>
    </location>
</feature>
<feature type="region of interest" description="Disordered" evidence="1">
    <location>
        <begin position="467"/>
        <end position="495"/>
    </location>
</feature>
<gene>
    <name evidence="2" type="ORF">RHGRI_030944</name>
</gene>
<evidence type="ECO:0000313" key="2">
    <source>
        <dbReference type="EMBL" id="KAG5524121.1"/>
    </source>
</evidence>
<dbReference type="InterPro" id="IPR036910">
    <property type="entry name" value="HMG_box_dom_sf"/>
</dbReference>
<evidence type="ECO:0008006" key="4">
    <source>
        <dbReference type="Google" id="ProtNLM"/>
    </source>
</evidence>
<dbReference type="PANTHER" id="PTHR34835">
    <property type="entry name" value="OS07G0283600 PROTEIN-RELATED"/>
    <property type="match status" value="1"/>
</dbReference>
<organism evidence="2 3">
    <name type="scientific">Rhododendron griersonianum</name>
    <dbReference type="NCBI Taxonomy" id="479676"/>
    <lineage>
        <taxon>Eukaryota</taxon>
        <taxon>Viridiplantae</taxon>
        <taxon>Streptophyta</taxon>
        <taxon>Embryophyta</taxon>
        <taxon>Tracheophyta</taxon>
        <taxon>Spermatophyta</taxon>
        <taxon>Magnoliopsida</taxon>
        <taxon>eudicotyledons</taxon>
        <taxon>Gunneridae</taxon>
        <taxon>Pentapetalae</taxon>
        <taxon>asterids</taxon>
        <taxon>Ericales</taxon>
        <taxon>Ericaceae</taxon>
        <taxon>Ericoideae</taxon>
        <taxon>Rhodoreae</taxon>
        <taxon>Rhododendron</taxon>
    </lineage>
</organism>
<name>A0AAV6I6J6_9ERIC</name>
<dbReference type="PANTHER" id="PTHR34835:SF82">
    <property type="entry name" value="OS01G0826651 PROTEIN"/>
    <property type="match status" value="1"/>
</dbReference>
<evidence type="ECO:0000256" key="1">
    <source>
        <dbReference type="SAM" id="MobiDB-lite"/>
    </source>
</evidence>
<accession>A0AAV6I6J6</accession>
<dbReference type="EMBL" id="JACTNZ010000011">
    <property type="protein sequence ID" value="KAG5524121.1"/>
    <property type="molecule type" value="Genomic_DNA"/>
</dbReference>
<feature type="region of interest" description="Disordered" evidence="1">
    <location>
        <begin position="1"/>
        <end position="23"/>
    </location>
</feature>
<dbReference type="SUPFAM" id="SSF47095">
    <property type="entry name" value="HMG-box"/>
    <property type="match status" value="1"/>
</dbReference>
<protein>
    <recommendedName>
        <fullName evidence="4">HMG box domain-containing protein</fullName>
    </recommendedName>
</protein>
<dbReference type="Proteomes" id="UP000823749">
    <property type="component" value="Chromosome 11"/>
</dbReference>
<reference evidence="2" key="1">
    <citation type="submission" date="2020-08" db="EMBL/GenBank/DDBJ databases">
        <title>Plant Genome Project.</title>
        <authorList>
            <person name="Zhang R.-G."/>
        </authorList>
    </citation>
    <scope>NUCLEOTIDE SEQUENCE</scope>
    <source>
        <strain evidence="2">WSP0</strain>
        <tissue evidence="2">Leaf</tissue>
    </source>
</reference>
<feature type="compositionally biased region" description="Basic and acidic residues" evidence="1">
    <location>
        <begin position="357"/>
        <end position="368"/>
    </location>
</feature>
<feature type="compositionally biased region" description="Acidic residues" evidence="1">
    <location>
        <begin position="468"/>
        <end position="486"/>
    </location>
</feature>
<dbReference type="AlphaFoldDB" id="A0AAV6I6J6"/>